<evidence type="ECO:0000313" key="2">
    <source>
        <dbReference type="EMBL" id="BAC18328.1"/>
    </source>
</evidence>
<reference evidence="2 3" key="1">
    <citation type="journal article" date="2003" name="Genome Res.">
        <title>Comparative complete genome sequence analysis of the amino acid replacements responsible for the thermostability of Corynebacterium efficiens.</title>
        <authorList>
            <person name="Nishio Y."/>
            <person name="Nakamura Y."/>
            <person name="Kawarabayasi Y."/>
            <person name="Usuda Y."/>
            <person name="Kimura E."/>
            <person name="Sugimoto S."/>
            <person name="Matsui K."/>
            <person name="Yamagishi A."/>
            <person name="Kikuchi H."/>
            <person name="Ikeo K."/>
            <person name="Gojobori T."/>
        </authorList>
    </citation>
    <scope>NUCLEOTIDE SEQUENCE [LARGE SCALE GENOMIC DNA]</scope>
    <source>
        <strain evidence="3">DSM 44549 / YS-314 / AJ 12310 / JCM 11189 / NBRC 100395</strain>
    </source>
</reference>
<dbReference type="PANTHER" id="PTHR46211">
    <property type="entry name" value="GLYCEROPHOSPHORYL DIESTER PHOSPHODIESTERASE"/>
    <property type="match status" value="1"/>
</dbReference>
<dbReference type="AlphaFoldDB" id="Q8FTP3"/>
<dbReference type="InterPro" id="IPR030395">
    <property type="entry name" value="GP_PDE_dom"/>
</dbReference>
<dbReference type="PANTHER" id="PTHR46211:SF1">
    <property type="entry name" value="GLYCEROPHOSPHODIESTER PHOSPHODIESTERASE, CYTOPLASMIC"/>
    <property type="match status" value="1"/>
</dbReference>
<dbReference type="Pfam" id="PF03009">
    <property type="entry name" value="GDPD"/>
    <property type="match status" value="1"/>
</dbReference>
<keyword evidence="3" id="KW-1185">Reference proteome</keyword>
<dbReference type="STRING" id="196164.gene:10741933"/>
<name>Q8FTP3_COREF</name>
<dbReference type="SUPFAM" id="SSF51695">
    <property type="entry name" value="PLC-like phosphodiesterases"/>
    <property type="match status" value="1"/>
</dbReference>
<sequence>MTIRGVRSVNASVKSNAMASTLSAGVDTIDAHVKLMRRSSGARRFSPMYIVAHRGAEDLELENSMAAFLAAPPADAVELDVHASLDNQLVVIHDRTARRVAAPDSPHRDAPMASLTTAQIKEITLTNGKSVPTLEEVLAATDLPIQVEIKAPGAVAPLADLFRRRPEQLERILFISFHDAALVELTDRLPGAQVGVLRAELAQDVDVLDEIPAANLAAFLPHWEMITPELVANYHARGVRVGCWTIRDEHALAVVEAAGVDFATVSDPGRFRPGSPESHPLTW</sequence>
<dbReference type="eggNOG" id="COG0584">
    <property type="taxonomic scope" value="Bacteria"/>
</dbReference>
<organism evidence="2 3">
    <name type="scientific">Corynebacterium efficiens (strain DSM 44549 / YS-314 / AJ 12310 / JCM 11189 / NBRC 100395)</name>
    <dbReference type="NCBI Taxonomy" id="196164"/>
    <lineage>
        <taxon>Bacteria</taxon>
        <taxon>Bacillati</taxon>
        <taxon>Actinomycetota</taxon>
        <taxon>Actinomycetes</taxon>
        <taxon>Mycobacteriales</taxon>
        <taxon>Corynebacteriaceae</taxon>
        <taxon>Corynebacterium</taxon>
    </lineage>
</organism>
<dbReference type="EMBL" id="BA000035">
    <property type="protein sequence ID" value="BAC18328.1"/>
    <property type="molecule type" value="Genomic_DNA"/>
</dbReference>
<dbReference type="HOGENOM" id="CLU_030006_3_4_11"/>
<evidence type="ECO:0000313" key="3">
    <source>
        <dbReference type="Proteomes" id="UP000001409"/>
    </source>
</evidence>
<dbReference type="Gene3D" id="3.20.20.190">
    <property type="entry name" value="Phosphatidylinositol (PI) phosphodiesterase"/>
    <property type="match status" value="1"/>
</dbReference>
<dbReference type="Proteomes" id="UP000001409">
    <property type="component" value="Chromosome"/>
</dbReference>
<protein>
    <recommendedName>
        <fullName evidence="1">GP-PDE domain-containing protein</fullName>
    </recommendedName>
</protein>
<accession>Q8FTP3</accession>
<evidence type="ECO:0000259" key="1">
    <source>
        <dbReference type="PROSITE" id="PS51704"/>
    </source>
</evidence>
<dbReference type="CDD" id="cd08556">
    <property type="entry name" value="GDPD"/>
    <property type="match status" value="1"/>
</dbReference>
<feature type="domain" description="GP-PDE" evidence="1">
    <location>
        <begin position="48"/>
        <end position="275"/>
    </location>
</feature>
<proteinExistence type="predicted"/>
<dbReference type="KEGG" id="cef:CE1518"/>
<dbReference type="GO" id="GO:0006629">
    <property type="term" value="P:lipid metabolic process"/>
    <property type="evidence" value="ECO:0007669"/>
    <property type="project" value="InterPro"/>
</dbReference>
<dbReference type="PROSITE" id="PS51704">
    <property type="entry name" value="GP_PDE"/>
    <property type="match status" value="1"/>
</dbReference>
<dbReference type="InterPro" id="IPR017946">
    <property type="entry name" value="PLC-like_Pdiesterase_TIM-brl"/>
</dbReference>
<dbReference type="GO" id="GO:0008081">
    <property type="term" value="F:phosphoric diester hydrolase activity"/>
    <property type="evidence" value="ECO:0007669"/>
    <property type="project" value="InterPro"/>
</dbReference>